<dbReference type="InterPro" id="IPR036879">
    <property type="entry name" value="TF_MADSbox_sf"/>
</dbReference>
<accession>Q9ST07</accession>
<evidence type="ECO:0000256" key="4">
    <source>
        <dbReference type="ARBA" id="ARBA00023163"/>
    </source>
</evidence>
<keyword evidence="4" id="KW-0804">Transcription</keyword>
<sequence>MTKTKLQLSRIESSTRRKVTFSKRRNGLLKKAFELSVLCDADIALLVFSESGKLHQFSNPEMNMIITRYKSFIQRHGDSKNNEQHQTPGWKLQKLHGRIERLHKMKKNIGGEDLDSLSFKALDRLQRQLEVAKKRVFNRKIKILSQTVKLLTEEVNVKGRENKTLKSNVETLGNETNSSDGASILHQSMEEGPTAETDLQLRLPEISNVGDCNVFFAD</sequence>
<evidence type="ECO:0000313" key="8">
    <source>
        <dbReference type="EMBL" id="BAA85629.1"/>
    </source>
</evidence>
<dbReference type="EMBL" id="AB022664">
    <property type="protein sequence ID" value="BAA85629.1"/>
    <property type="molecule type" value="mRNA"/>
</dbReference>
<dbReference type="Pfam" id="PF00319">
    <property type="entry name" value="SRF-TF"/>
    <property type="match status" value="1"/>
</dbReference>
<evidence type="ECO:0000259" key="6">
    <source>
        <dbReference type="PROSITE" id="PS50066"/>
    </source>
</evidence>
<evidence type="ECO:0000256" key="1">
    <source>
        <dbReference type="ARBA" id="ARBA00004123"/>
    </source>
</evidence>
<keyword evidence="3" id="KW-0238">DNA-binding</keyword>
<dbReference type="CDD" id="cd00265">
    <property type="entry name" value="MADS_MEF2_like"/>
    <property type="match status" value="1"/>
</dbReference>
<protein>
    <submittedName>
        <fullName evidence="8">GpMADS1 protein</fullName>
    </submittedName>
</protein>
<dbReference type="Gene3D" id="3.40.1810.10">
    <property type="entry name" value="Transcription factor, MADS-box"/>
    <property type="match status" value="1"/>
</dbReference>
<evidence type="ECO:0000256" key="3">
    <source>
        <dbReference type="ARBA" id="ARBA00023125"/>
    </source>
</evidence>
<reference evidence="8" key="1">
    <citation type="journal article" date="1999" name="Evol. Dev.">
        <title>Characterization of MADS genes in the gymnosperm Gnetum parvifolium and its implication on the evolution of reproductive organs in seed plants.</title>
        <authorList>
            <person name="Shindo S."/>
            <person name="Ito M."/>
            <person name="Ueda K."/>
            <person name="Kato M."/>
            <person name="Hasebe M."/>
        </authorList>
    </citation>
    <scope>NUCLEOTIDE SEQUENCE</scope>
</reference>
<dbReference type="PANTHER" id="PTHR48019">
    <property type="entry name" value="SERUM RESPONSE FACTOR HOMOLOG"/>
    <property type="match status" value="1"/>
</dbReference>
<keyword evidence="5" id="KW-0539">Nucleus</keyword>
<name>Q9ST07_GNEPA</name>
<comment type="subcellular location">
    <subcellularLocation>
        <location evidence="1">Nucleus</location>
    </subcellularLocation>
</comment>
<gene>
    <name evidence="8" type="primary">GpMADS1</name>
</gene>
<dbReference type="InterPro" id="IPR033896">
    <property type="entry name" value="MEF2-like_N"/>
</dbReference>
<dbReference type="SMART" id="SM00432">
    <property type="entry name" value="MADS"/>
    <property type="match status" value="1"/>
</dbReference>
<dbReference type="Pfam" id="PF01486">
    <property type="entry name" value="K-box"/>
    <property type="match status" value="1"/>
</dbReference>
<dbReference type="InterPro" id="IPR002487">
    <property type="entry name" value="TF_Kbox"/>
</dbReference>
<dbReference type="InterPro" id="IPR002100">
    <property type="entry name" value="TF_MADSbox"/>
</dbReference>
<dbReference type="SUPFAM" id="SSF55455">
    <property type="entry name" value="SRF-like"/>
    <property type="match status" value="1"/>
</dbReference>
<dbReference type="GO" id="GO:0045944">
    <property type="term" value="P:positive regulation of transcription by RNA polymerase II"/>
    <property type="evidence" value="ECO:0007669"/>
    <property type="project" value="InterPro"/>
</dbReference>
<feature type="domain" description="MADS-box" evidence="6">
    <location>
        <begin position="1"/>
        <end position="61"/>
    </location>
</feature>
<keyword evidence="2" id="KW-0805">Transcription regulation</keyword>
<dbReference type="GO" id="GO:0005634">
    <property type="term" value="C:nucleus"/>
    <property type="evidence" value="ECO:0007669"/>
    <property type="project" value="UniProtKB-SubCell"/>
</dbReference>
<dbReference type="PRINTS" id="PR00404">
    <property type="entry name" value="MADSDOMAIN"/>
</dbReference>
<dbReference type="InterPro" id="IPR050142">
    <property type="entry name" value="MADS-box/MEF2_TF"/>
</dbReference>
<organism evidence="8">
    <name type="scientific">Gnetum parvifolium</name>
    <name type="common">Small-leaved jointfir</name>
    <name type="synonym">Gnetum scandens var. parvifolium</name>
    <dbReference type="NCBI Taxonomy" id="33153"/>
    <lineage>
        <taxon>Eukaryota</taxon>
        <taxon>Viridiplantae</taxon>
        <taxon>Streptophyta</taxon>
        <taxon>Embryophyta</taxon>
        <taxon>Tracheophyta</taxon>
        <taxon>Spermatophyta</taxon>
        <taxon>Gnetopsida</taxon>
        <taxon>Gnetidae</taxon>
        <taxon>Gnetales</taxon>
        <taxon>Gnetaceae</taxon>
        <taxon>Gnetum</taxon>
    </lineage>
</organism>
<evidence type="ECO:0000256" key="5">
    <source>
        <dbReference type="ARBA" id="ARBA00023242"/>
    </source>
</evidence>
<dbReference type="PROSITE" id="PS50066">
    <property type="entry name" value="MADS_BOX_2"/>
    <property type="match status" value="1"/>
</dbReference>
<dbReference type="PROSITE" id="PS51297">
    <property type="entry name" value="K_BOX"/>
    <property type="match status" value="1"/>
</dbReference>
<evidence type="ECO:0000259" key="7">
    <source>
        <dbReference type="PROSITE" id="PS51297"/>
    </source>
</evidence>
<evidence type="ECO:0000256" key="2">
    <source>
        <dbReference type="ARBA" id="ARBA00023015"/>
    </source>
</evidence>
<dbReference type="GO" id="GO:0003700">
    <property type="term" value="F:DNA-binding transcription factor activity"/>
    <property type="evidence" value="ECO:0007669"/>
    <property type="project" value="InterPro"/>
</dbReference>
<dbReference type="AlphaFoldDB" id="Q9ST07"/>
<dbReference type="GO" id="GO:0046983">
    <property type="term" value="F:protein dimerization activity"/>
    <property type="evidence" value="ECO:0007669"/>
    <property type="project" value="InterPro"/>
</dbReference>
<proteinExistence type="evidence at transcript level"/>
<feature type="domain" description="K-box" evidence="7">
    <location>
        <begin position="85"/>
        <end position="175"/>
    </location>
</feature>
<dbReference type="GO" id="GO:0000977">
    <property type="term" value="F:RNA polymerase II transcription regulatory region sequence-specific DNA binding"/>
    <property type="evidence" value="ECO:0007669"/>
    <property type="project" value="InterPro"/>
</dbReference>